<evidence type="ECO:0000256" key="2">
    <source>
        <dbReference type="SAM" id="Phobius"/>
    </source>
</evidence>
<proteinExistence type="predicted"/>
<dbReference type="InterPro" id="IPR057432">
    <property type="entry name" value="Lin-15A/B-like_dom"/>
</dbReference>
<evidence type="ECO:0000313" key="5">
    <source>
        <dbReference type="Proteomes" id="UP000008281"/>
    </source>
</evidence>
<keyword evidence="2" id="KW-1133">Transmembrane helix</keyword>
<dbReference type="EMBL" id="DS268407">
    <property type="protein sequence ID" value="EFO82179.1"/>
    <property type="molecule type" value="Genomic_DNA"/>
</dbReference>
<keyword evidence="2" id="KW-0812">Transmembrane</keyword>
<accession>E3LCD9</accession>
<gene>
    <name evidence="4" type="ORF">CRE_00404</name>
</gene>
<dbReference type="InParanoid" id="E3LCD9"/>
<feature type="region of interest" description="Disordered" evidence="1">
    <location>
        <begin position="203"/>
        <end position="224"/>
    </location>
</feature>
<dbReference type="OrthoDB" id="5545019at2759"/>
<keyword evidence="5" id="KW-1185">Reference proteome</keyword>
<dbReference type="STRING" id="31234.E3LCD9"/>
<protein>
    <recommendedName>
        <fullName evidence="3">Lin-15A/B-like domain-containing protein</fullName>
    </recommendedName>
</protein>
<reference evidence="4" key="1">
    <citation type="submission" date="2007-07" db="EMBL/GenBank/DDBJ databases">
        <title>PCAP assembly of the Caenorhabditis remanei genome.</title>
        <authorList>
            <consortium name="The Caenorhabditis remanei Sequencing Consortium"/>
            <person name="Wilson R.K."/>
        </authorList>
    </citation>
    <scope>NUCLEOTIDE SEQUENCE [LARGE SCALE GENOMIC DNA]</scope>
    <source>
        <strain evidence="4">PB4641</strain>
    </source>
</reference>
<evidence type="ECO:0000313" key="4">
    <source>
        <dbReference type="EMBL" id="EFO82179.1"/>
    </source>
</evidence>
<evidence type="ECO:0000256" key="1">
    <source>
        <dbReference type="SAM" id="MobiDB-lite"/>
    </source>
</evidence>
<dbReference type="eggNOG" id="KOG1014">
    <property type="taxonomic scope" value="Eukaryota"/>
</dbReference>
<dbReference type="HOGENOM" id="CLU_619996_0_0_1"/>
<dbReference type="Proteomes" id="UP000008281">
    <property type="component" value="Unassembled WGS sequence"/>
</dbReference>
<dbReference type="Pfam" id="PF25375">
    <property type="entry name" value="Lin-15B"/>
    <property type="match status" value="1"/>
</dbReference>
<feature type="transmembrane region" description="Helical" evidence="2">
    <location>
        <begin position="484"/>
        <end position="507"/>
    </location>
</feature>
<name>E3LCD9_CAERE</name>
<sequence>MGDQKHDHGMLTHLLVDFIRDIGLNFSAFDNLKFHEFVKYLNPKVKLPTSAEMTLFYEKITEWDNRVLVMVRNDGDRNSQEYLLADDANDKVYYQSHEYSDTEAHVLQDSMEMCSNEMSMQMQNMKYTDQNHGLDYGAAFENGNFSSEQLQMSEEPLAINNENHQEEKCSLISWEHPSIGSTYAGLNNIMPEAQSPGSVVSDEYEFNQQESSPDSSPMGQESPSFQDSDFYASTSLVPALHCESLGKIEIKQENQANLPYPKYFLGCKVLKIEKNIVTLKSIPGYLNKPCIVCCERKEGRHMREVKGSYNAYIMIFACIKNGYYLKEKGKQISRLHTFYSCICHNNEMVSFTRVMTMQNNSFQYNSACKHMGIANPSTDIHAKNKKIVDAFSLIKEIKSGRETIKRNNNLGTFIGLVKMFCVTYKRNYDCLIPMLVATKVASYEAEEANNIFVVTPENCAKQAVRIIGTTWEITTGCVQHDIQVALGTLFSFWFFKVMFVPVVMLGVHKHRVASYQAKNSKKSE</sequence>
<organism evidence="5">
    <name type="scientific">Caenorhabditis remanei</name>
    <name type="common">Caenorhabditis vulgaris</name>
    <dbReference type="NCBI Taxonomy" id="31234"/>
    <lineage>
        <taxon>Eukaryota</taxon>
        <taxon>Metazoa</taxon>
        <taxon>Ecdysozoa</taxon>
        <taxon>Nematoda</taxon>
        <taxon>Chromadorea</taxon>
        <taxon>Rhabditida</taxon>
        <taxon>Rhabditina</taxon>
        <taxon>Rhabditomorpha</taxon>
        <taxon>Rhabditoidea</taxon>
        <taxon>Rhabditidae</taxon>
        <taxon>Peloderinae</taxon>
        <taxon>Caenorhabditis</taxon>
    </lineage>
</organism>
<feature type="compositionally biased region" description="Polar residues" evidence="1">
    <location>
        <begin position="206"/>
        <end position="224"/>
    </location>
</feature>
<dbReference type="AlphaFoldDB" id="E3LCD9"/>
<feature type="domain" description="Lin-15A/B-like" evidence="3">
    <location>
        <begin position="287"/>
        <end position="420"/>
    </location>
</feature>
<evidence type="ECO:0000259" key="3">
    <source>
        <dbReference type="Pfam" id="PF25375"/>
    </source>
</evidence>
<keyword evidence="2" id="KW-0472">Membrane</keyword>